<accession>A0A842HGH5</accession>
<dbReference type="EMBL" id="JACHVB010000052">
    <property type="protein sequence ID" value="MBC2595795.1"/>
    <property type="molecule type" value="Genomic_DNA"/>
</dbReference>
<comment type="caution">
    <text evidence="2">The sequence shown here is derived from an EMBL/GenBank/DDBJ whole genome shotgun (WGS) entry which is preliminary data.</text>
</comment>
<dbReference type="InterPro" id="IPR031849">
    <property type="entry name" value="DUF5069"/>
</dbReference>
<dbReference type="Pfam" id="PF16798">
    <property type="entry name" value="DUF5069"/>
    <property type="match status" value="1"/>
</dbReference>
<evidence type="ECO:0000313" key="2">
    <source>
        <dbReference type="EMBL" id="MBC2595795.1"/>
    </source>
</evidence>
<name>A0A842HGH5_9BACT</name>
<sequence length="181" mass="21241">MKHYDYQKHLHRLWEKAVKQYESGQRGSGTYFETEEEMWLRANGITPQEIYDFAEDYVSSGEPDFPTFAMICDVRRNYFLEKLHGQQSDNKVRMDSYTPKDAEVEGIRWLPRIIEKAKAKLHGELDDDTMYCCGGDRAFLKEHDIHPAEFLRVVAEHEHDDRAIINWVKQRSAKARADAQG</sequence>
<protein>
    <submittedName>
        <fullName evidence="2">DUF5069 domain-containing protein</fullName>
    </submittedName>
</protein>
<reference evidence="2 3" key="1">
    <citation type="submission" date="2020-07" db="EMBL/GenBank/DDBJ databases">
        <authorList>
            <person name="Feng X."/>
        </authorList>
    </citation>
    <scope>NUCLEOTIDE SEQUENCE [LARGE SCALE GENOMIC DNA]</scope>
    <source>
        <strain evidence="2 3">JCM31066</strain>
    </source>
</reference>
<evidence type="ECO:0000259" key="1">
    <source>
        <dbReference type="Pfam" id="PF16798"/>
    </source>
</evidence>
<keyword evidence="3" id="KW-1185">Reference proteome</keyword>
<gene>
    <name evidence="2" type="ORF">H5P28_16130</name>
</gene>
<proteinExistence type="predicted"/>
<organism evidence="2 3">
    <name type="scientific">Ruficoccus amylovorans</name>
    <dbReference type="NCBI Taxonomy" id="1804625"/>
    <lineage>
        <taxon>Bacteria</taxon>
        <taxon>Pseudomonadati</taxon>
        <taxon>Verrucomicrobiota</taxon>
        <taxon>Opitutia</taxon>
        <taxon>Puniceicoccales</taxon>
        <taxon>Cerasicoccaceae</taxon>
        <taxon>Ruficoccus</taxon>
    </lineage>
</organism>
<feature type="domain" description="DUF5069" evidence="1">
    <location>
        <begin position="102"/>
        <end position="178"/>
    </location>
</feature>
<dbReference type="RefSeq" id="WP_185676726.1">
    <property type="nucleotide sequence ID" value="NZ_JACHVB010000052.1"/>
</dbReference>
<evidence type="ECO:0000313" key="3">
    <source>
        <dbReference type="Proteomes" id="UP000546464"/>
    </source>
</evidence>
<dbReference type="Proteomes" id="UP000546464">
    <property type="component" value="Unassembled WGS sequence"/>
</dbReference>
<dbReference type="AlphaFoldDB" id="A0A842HGH5"/>